<dbReference type="PANTHER" id="PTHR42937:SF1">
    <property type="entry name" value="DIAMINOPROPIONATE AMMONIA-LYASE"/>
    <property type="match status" value="1"/>
</dbReference>
<gene>
    <name evidence="2" type="ORF">E6O75_ATG10772</name>
</gene>
<accession>A0A4Z1P5U0</accession>
<dbReference type="SUPFAM" id="SSF53686">
    <property type="entry name" value="Tryptophan synthase beta subunit-like PLP-dependent enzymes"/>
    <property type="match status" value="1"/>
</dbReference>
<proteinExistence type="predicted"/>
<feature type="domain" description="Tryptophan synthase beta chain-like PALP" evidence="1">
    <location>
        <begin position="34"/>
        <end position="351"/>
    </location>
</feature>
<name>A0A4Z1P5U0_9PEZI</name>
<dbReference type="Gene3D" id="3.40.50.1100">
    <property type="match status" value="2"/>
</dbReference>
<reference evidence="2 3" key="1">
    <citation type="submission" date="2019-04" db="EMBL/GenBank/DDBJ databases">
        <title>High contiguity whole genome sequence and gene annotation resource for two Venturia nashicola isolates.</title>
        <authorList>
            <person name="Prokchorchik M."/>
            <person name="Won K."/>
            <person name="Lee Y."/>
            <person name="Choi E.D."/>
            <person name="Segonzac C."/>
            <person name="Sohn K.H."/>
        </authorList>
    </citation>
    <scope>NUCLEOTIDE SEQUENCE [LARGE SCALE GENOMIC DNA]</scope>
    <source>
        <strain evidence="2 3">PRI2</strain>
    </source>
</reference>
<dbReference type="Pfam" id="PF00291">
    <property type="entry name" value="PALP"/>
    <property type="match status" value="1"/>
</dbReference>
<organism evidence="2 3">
    <name type="scientific">Venturia nashicola</name>
    <dbReference type="NCBI Taxonomy" id="86259"/>
    <lineage>
        <taxon>Eukaryota</taxon>
        <taxon>Fungi</taxon>
        <taxon>Dikarya</taxon>
        <taxon>Ascomycota</taxon>
        <taxon>Pezizomycotina</taxon>
        <taxon>Dothideomycetes</taxon>
        <taxon>Pleosporomycetidae</taxon>
        <taxon>Venturiales</taxon>
        <taxon>Venturiaceae</taxon>
        <taxon>Venturia</taxon>
    </lineage>
</organism>
<dbReference type="EMBL" id="SNSC02000008">
    <property type="protein sequence ID" value="TID21979.1"/>
    <property type="molecule type" value="Genomic_DNA"/>
</dbReference>
<dbReference type="AlphaFoldDB" id="A0A4Z1P5U0"/>
<dbReference type="PANTHER" id="PTHR42937">
    <property type="match status" value="1"/>
</dbReference>
<evidence type="ECO:0000259" key="1">
    <source>
        <dbReference type="Pfam" id="PF00291"/>
    </source>
</evidence>
<sequence>MPIKHIKNPSAKHWKCKNTLDPSILPFHQSLPDYAITPLTPLKALAKDLGISQIYIKDEGTRFGLPAFKILGASWAVYRAIAAKLGRPTTTSLNELCNAAEGRGIRIITTSEGNWGRAVARMGRYLGVAVTVYVPRYMDEATREKISSEGAEVILHKGEYDDCLLTCRHVSKERGDLLILDTSFDGYTEIPQWVTDGYSSMLEEVDSQLRAAIDRPATHAIASVGVGSWAHAVVAHYKSKEPTAAVATVEPKTANCLATSLDAGKIVSVKTDVTIMNGMNCGTVSDIAWPYLRDGVDASVTVSEMQAHEAVVYLKAHGVNAGPCGAAPLAALRELKKLNWLGLGSDSVVVLYCTEAARAYKEPTSE</sequence>
<evidence type="ECO:0000313" key="2">
    <source>
        <dbReference type="EMBL" id="TID21979.1"/>
    </source>
</evidence>
<dbReference type="STRING" id="86259.A0A4Z1P5U0"/>
<comment type="caution">
    <text evidence="2">The sequence shown here is derived from an EMBL/GenBank/DDBJ whole genome shotgun (WGS) entry which is preliminary data.</text>
</comment>
<keyword evidence="3" id="KW-1185">Reference proteome</keyword>
<protein>
    <submittedName>
        <fullName evidence="2">Gb</fullName>
    </submittedName>
</protein>
<evidence type="ECO:0000313" key="3">
    <source>
        <dbReference type="Proteomes" id="UP000298493"/>
    </source>
</evidence>
<dbReference type="InterPro" id="IPR036052">
    <property type="entry name" value="TrpB-like_PALP_sf"/>
</dbReference>
<dbReference type="Proteomes" id="UP000298493">
    <property type="component" value="Unassembled WGS sequence"/>
</dbReference>
<dbReference type="InterPro" id="IPR001926">
    <property type="entry name" value="TrpB-like_PALP"/>
</dbReference>